<evidence type="ECO:0000313" key="2">
    <source>
        <dbReference type="Proteomes" id="UP001596203"/>
    </source>
</evidence>
<keyword evidence="2" id="KW-1185">Reference proteome</keyword>
<accession>A0ABW1KMC1</accession>
<comment type="caution">
    <text evidence="1">The sequence shown here is derived from an EMBL/GenBank/DDBJ whole genome shotgun (WGS) entry which is preliminary data.</text>
</comment>
<reference evidence="2" key="1">
    <citation type="journal article" date="2019" name="Int. J. Syst. Evol. Microbiol.">
        <title>The Global Catalogue of Microorganisms (GCM) 10K type strain sequencing project: providing services to taxonomists for standard genome sequencing and annotation.</title>
        <authorList>
            <consortium name="The Broad Institute Genomics Platform"/>
            <consortium name="The Broad Institute Genome Sequencing Center for Infectious Disease"/>
            <person name="Wu L."/>
            <person name="Ma J."/>
        </authorList>
    </citation>
    <scope>NUCLEOTIDE SEQUENCE [LARGE SCALE GENOMIC DNA]</scope>
    <source>
        <strain evidence="2">ZS-35-S2</strain>
    </source>
</reference>
<protein>
    <submittedName>
        <fullName evidence="1">Uncharacterized protein</fullName>
    </submittedName>
</protein>
<evidence type="ECO:0000313" key="1">
    <source>
        <dbReference type="EMBL" id="MFC6022979.1"/>
    </source>
</evidence>
<dbReference type="RefSeq" id="WP_377432897.1">
    <property type="nucleotide sequence ID" value="NZ_JBHSPR010000084.1"/>
</dbReference>
<proteinExistence type="predicted"/>
<sequence length="174" mass="19864">MAKGKRPSYGFTIRTSDDHGTVSFLAEICVVNPDGTFYRPNSDGLGDSVHHGYADLCISAYAEMNTTSVYMPRIYFQPFRLEKIDVARAMANTLSRADRGLKKVQQDHGYLEDHDFPGWLMRYGDILGIRKYFVRNTRQARGMSGQQYGQTNGPGLQFWFGERRREISEGYVLD</sequence>
<dbReference type="EMBL" id="JBHSPR010000084">
    <property type="protein sequence ID" value="MFC6022979.1"/>
    <property type="molecule type" value="Genomic_DNA"/>
</dbReference>
<name>A0ABW1KMC1_9ACTN</name>
<gene>
    <name evidence="1" type="ORF">ACFP2T_43370</name>
</gene>
<dbReference type="Proteomes" id="UP001596203">
    <property type="component" value="Unassembled WGS sequence"/>
</dbReference>
<organism evidence="1 2">
    <name type="scientific">Plantactinospora solaniradicis</name>
    <dbReference type="NCBI Taxonomy" id="1723736"/>
    <lineage>
        <taxon>Bacteria</taxon>
        <taxon>Bacillati</taxon>
        <taxon>Actinomycetota</taxon>
        <taxon>Actinomycetes</taxon>
        <taxon>Micromonosporales</taxon>
        <taxon>Micromonosporaceae</taxon>
        <taxon>Plantactinospora</taxon>
    </lineage>
</organism>